<comment type="caution">
    <text evidence="3">The sequence shown here is derived from an EMBL/GenBank/DDBJ whole genome shotgun (WGS) entry which is preliminary data.</text>
</comment>
<reference evidence="3" key="2">
    <citation type="journal article" date="2021" name="Genome Biol. Evol.">
        <title>Developing a high-quality reference genome for a parasitic bivalve with doubly uniparental inheritance (Bivalvia: Unionida).</title>
        <authorList>
            <person name="Smith C.H."/>
        </authorList>
    </citation>
    <scope>NUCLEOTIDE SEQUENCE</scope>
    <source>
        <strain evidence="3">CHS0354</strain>
        <tissue evidence="3">Mantle</tissue>
    </source>
</reference>
<accession>A0AAE0SEC9</accession>
<dbReference type="Gene3D" id="2.60.40.10">
    <property type="entry name" value="Immunoglobulins"/>
    <property type="match status" value="1"/>
</dbReference>
<evidence type="ECO:0000313" key="3">
    <source>
        <dbReference type="EMBL" id="KAK3590376.1"/>
    </source>
</evidence>
<dbReference type="SUPFAM" id="SSF49265">
    <property type="entry name" value="Fibronectin type III"/>
    <property type="match status" value="1"/>
</dbReference>
<dbReference type="Pfam" id="PF00041">
    <property type="entry name" value="fn3"/>
    <property type="match status" value="1"/>
</dbReference>
<keyword evidence="1" id="KW-1133">Transmembrane helix</keyword>
<reference evidence="3" key="1">
    <citation type="journal article" date="2021" name="Genome Biol. Evol.">
        <title>A High-Quality Reference Genome for a Parasitic Bivalve with Doubly Uniparental Inheritance (Bivalvia: Unionida).</title>
        <authorList>
            <person name="Smith C.H."/>
        </authorList>
    </citation>
    <scope>NUCLEOTIDE SEQUENCE</scope>
    <source>
        <strain evidence="3">CHS0354</strain>
    </source>
</reference>
<evidence type="ECO:0000259" key="2">
    <source>
        <dbReference type="PROSITE" id="PS50853"/>
    </source>
</evidence>
<evidence type="ECO:0000313" key="4">
    <source>
        <dbReference type="Proteomes" id="UP001195483"/>
    </source>
</evidence>
<dbReference type="PROSITE" id="PS50853">
    <property type="entry name" value="FN3"/>
    <property type="match status" value="1"/>
</dbReference>
<dbReference type="InterPro" id="IPR003961">
    <property type="entry name" value="FN3_dom"/>
</dbReference>
<dbReference type="Proteomes" id="UP001195483">
    <property type="component" value="Unassembled WGS sequence"/>
</dbReference>
<dbReference type="EMBL" id="JAEAOA010001792">
    <property type="protein sequence ID" value="KAK3590376.1"/>
    <property type="molecule type" value="Genomic_DNA"/>
</dbReference>
<name>A0AAE0SEC9_9BIVA</name>
<keyword evidence="1" id="KW-0472">Membrane</keyword>
<dbReference type="InterPro" id="IPR013783">
    <property type="entry name" value="Ig-like_fold"/>
</dbReference>
<protein>
    <recommendedName>
        <fullName evidence="2">Fibronectin type-III domain-containing protein</fullName>
    </recommendedName>
</protein>
<dbReference type="AlphaFoldDB" id="A0AAE0SEC9"/>
<keyword evidence="1" id="KW-0812">Transmembrane</keyword>
<keyword evidence="4" id="KW-1185">Reference proteome</keyword>
<dbReference type="InterPro" id="IPR036116">
    <property type="entry name" value="FN3_sf"/>
</dbReference>
<feature type="domain" description="Fibronectin type-III" evidence="2">
    <location>
        <begin position="13"/>
        <end position="106"/>
    </location>
</feature>
<reference evidence="3" key="3">
    <citation type="submission" date="2023-05" db="EMBL/GenBank/DDBJ databases">
        <authorList>
            <person name="Smith C.H."/>
        </authorList>
    </citation>
    <scope>NUCLEOTIDE SEQUENCE</scope>
    <source>
        <strain evidence="3">CHS0354</strain>
        <tissue evidence="3">Mantle</tissue>
    </source>
</reference>
<dbReference type="CDD" id="cd00063">
    <property type="entry name" value="FN3"/>
    <property type="match status" value="1"/>
</dbReference>
<feature type="transmembrane region" description="Helical" evidence="1">
    <location>
        <begin position="117"/>
        <end position="141"/>
    </location>
</feature>
<sequence>MYLYALISDVPEVPSNVTITDVKQTSLTVQWFAGHSGGLEQIFHIVITASDATRSFHAPDPGNGKVGTYILEDLIPNTEYSIYMSASNTVGPSNMTNVIFQTTLKGPSMNESIGIPYAWIAGTVSAGLFGILVGVTGILLWRRFHHSKESQHESDSQGVCEVRIERRDQKPNNTARESEYEELHAIRTEANEYIELNGITAENNTNADTSVLSKCSGNSLSYTTMSVIISGSPGYVFVFGVMPAKSEKWYPKM</sequence>
<gene>
    <name evidence="3" type="ORF">CHS0354_030030</name>
</gene>
<proteinExistence type="predicted"/>
<dbReference type="SMART" id="SM00060">
    <property type="entry name" value="FN3"/>
    <property type="match status" value="1"/>
</dbReference>
<evidence type="ECO:0000256" key="1">
    <source>
        <dbReference type="SAM" id="Phobius"/>
    </source>
</evidence>
<organism evidence="3 4">
    <name type="scientific">Potamilus streckersoni</name>
    <dbReference type="NCBI Taxonomy" id="2493646"/>
    <lineage>
        <taxon>Eukaryota</taxon>
        <taxon>Metazoa</taxon>
        <taxon>Spiralia</taxon>
        <taxon>Lophotrochozoa</taxon>
        <taxon>Mollusca</taxon>
        <taxon>Bivalvia</taxon>
        <taxon>Autobranchia</taxon>
        <taxon>Heteroconchia</taxon>
        <taxon>Palaeoheterodonta</taxon>
        <taxon>Unionida</taxon>
        <taxon>Unionoidea</taxon>
        <taxon>Unionidae</taxon>
        <taxon>Ambleminae</taxon>
        <taxon>Lampsilini</taxon>
        <taxon>Potamilus</taxon>
    </lineage>
</organism>